<dbReference type="SMART" id="SM00980">
    <property type="entry name" value="THAP"/>
    <property type="match status" value="1"/>
</dbReference>
<evidence type="ECO:0000259" key="13">
    <source>
        <dbReference type="PROSITE" id="PS50950"/>
    </source>
</evidence>
<dbReference type="PROSITE" id="PS50950">
    <property type="entry name" value="ZF_THAP"/>
    <property type="match status" value="1"/>
</dbReference>
<name>A0A0J7KDT8_LASNI</name>
<keyword evidence="7" id="KW-0175">Coiled coil</keyword>
<keyword evidence="5" id="KW-0862">Zinc</keyword>
<dbReference type="InterPro" id="IPR038441">
    <property type="entry name" value="THAP_Znf_sf"/>
</dbReference>
<evidence type="ECO:0000256" key="3">
    <source>
        <dbReference type="ARBA" id="ARBA00022723"/>
    </source>
</evidence>
<evidence type="ECO:0000256" key="5">
    <source>
        <dbReference type="ARBA" id="ARBA00022833"/>
    </source>
</evidence>
<organism evidence="14 15">
    <name type="scientific">Lasius niger</name>
    <name type="common">Black garden ant</name>
    <dbReference type="NCBI Taxonomy" id="67767"/>
    <lineage>
        <taxon>Eukaryota</taxon>
        <taxon>Metazoa</taxon>
        <taxon>Ecdysozoa</taxon>
        <taxon>Arthropoda</taxon>
        <taxon>Hexapoda</taxon>
        <taxon>Insecta</taxon>
        <taxon>Pterygota</taxon>
        <taxon>Neoptera</taxon>
        <taxon>Endopterygota</taxon>
        <taxon>Hymenoptera</taxon>
        <taxon>Apocrita</taxon>
        <taxon>Aculeata</taxon>
        <taxon>Formicoidea</taxon>
        <taxon>Formicidae</taxon>
        <taxon>Formicinae</taxon>
        <taxon>Lasius</taxon>
        <taxon>Lasius</taxon>
    </lineage>
</organism>
<keyword evidence="10" id="KW-0539">Nucleus</keyword>
<sequence length="173" mass="20249">MVNYCILCKRSTRKAEDASVTFHLFPKDKHQRRKWLEAINMDQVYKSARICSNHFKSTDFQETIYGQRLIIKENAIPTFISRDEIEINTRNLENIAEEQSDTITECSIEYNAAKGNPNSLKRKSMEDEELDVPLKNIRSMKNININEILKKPDEAKIVLEIAMETIQDQQRKI</sequence>
<comment type="caution">
    <text evidence="14">The sequence shown here is derived from an EMBL/GenBank/DDBJ whole genome shotgun (WGS) entry which is preliminary data.</text>
</comment>
<evidence type="ECO:0000256" key="2">
    <source>
        <dbReference type="ARBA" id="ARBA00006177"/>
    </source>
</evidence>
<evidence type="ECO:0000256" key="8">
    <source>
        <dbReference type="ARBA" id="ARBA00023125"/>
    </source>
</evidence>
<evidence type="ECO:0000256" key="10">
    <source>
        <dbReference type="ARBA" id="ARBA00023242"/>
    </source>
</evidence>
<evidence type="ECO:0000256" key="9">
    <source>
        <dbReference type="ARBA" id="ARBA00023163"/>
    </source>
</evidence>
<dbReference type="AlphaFoldDB" id="A0A0J7KDT8"/>
<keyword evidence="15" id="KW-1185">Reference proteome</keyword>
<comment type="subcellular location">
    <subcellularLocation>
        <location evidence="1">Nucleus</location>
        <location evidence="1">Nucleoplasm</location>
    </subcellularLocation>
</comment>
<keyword evidence="4 12" id="KW-0863">Zinc-finger</keyword>
<dbReference type="PANTHER" id="PTHR46600:SF1">
    <property type="entry name" value="THAP DOMAIN-CONTAINING PROTEIN 1"/>
    <property type="match status" value="1"/>
</dbReference>
<accession>A0A0J7KDT8</accession>
<protein>
    <submittedName>
        <fullName evidence="14">Eukaryotic translation initiation factor 4b</fullName>
    </submittedName>
</protein>
<keyword evidence="3" id="KW-0479">Metal-binding</keyword>
<keyword evidence="14" id="KW-0648">Protein biosynthesis</keyword>
<keyword evidence="11" id="KW-0131">Cell cycle</keyword>
<dbReference type="InterPro" id="IPR006612">
    <property type="entry name" value="THAP_Znf"/>
</dbReference>
<evidence type="ECO:0000256" key="7">
    <source>
        <dbReference type="ARBA" id="ARBA00023054"/>
    </source>
</evidence>
<dbReference type="GO" id="GO:0043565">
    <property type="term" value="F:sequence-specific DNA binding"/>
    <property type="evidence" value="ECO:0007669"/>
    <property type="project" value="InterPro"/>
</dbReference>
<keyword evidence="14" id="KW-0396">Initiation factor</keyword>
<keyword evidence="9" id="KW-0804">Transcription</keyword>
<evidence type="ECO:0000256" key="4">
    <source>
        <dbReference type="ARBA" id="ARBA00022771"/>
    </source>
</evidence>
<dbReference type="SUPFAM" id="SSF57716">
    <property type="entry name" value="Glucocorticoid receptor-like (DNA-binding domain)"/>
    <property type="match status" value="1"/>
</dbReference>
<keyword evidence="6" id="KW-0805">Transcription regulation</keyword>
<reference evidence="14 15" key="1">
    <citation type="submission" date="2015-04" db="EMBL/GenBank/DDBJ databases">
        <title>Lasius niger genome sequencing.</title>
        <authorList>
            <person name="Konorov E.A."/>
            <person name="Nikitin M.A."/>
            <person name="Kirill M.V."/>
            <person name="Chang P."/>
        </authorList>
    </citation>
    <scope>NUCLEOTIDE SEQUENCE [LARGE SCALE GENOMIC DNA]</scope>
    <source>
        <tissue evidence="14">Whole</tissue>
    </source>
</reference>
<evidence type="ECO:0000256" key="6">
    <source>
        <dbReference type="ARBA" id="ARBA00023015"/>
    </source>
</evidence>
<feature type="domain" description="THAP-type" evidence="13">
    <location>
        <begin position="1"/>
        <end position="80"/>
    </location>
</feature>
<dbReference type="OrthoDB" id="7548628at2759"/>
<dbReference type="PaxDb" id="67767-A0A0J7KDT8"/>
<evidence type="ECO:0000256" key="12">
    <source>
        <dbReference type="PROSITE-ProRule" id="PRU00309"/>
    </source>
</evidence>
<dbReference type="Gene3D" id="6.20.210.20">
    <property type="entry name" value="THAP domain"/>
    <property type="match status" value="1"/>
</dbReference>
<dbReference type="SMART" id="SM00692">
    <property type="entry name" value="DM3"/>
    <property type="match status" value="1"/>
</dbReference>
<evidence type="ECO:0000313" key="14">
    <source>
        <dbReference type="EMBL" id="KMQ88497.1"/>
    </source>
</evidence>
<dbReference type="GO" id="GO:0005654">
    <property type="term" value="C:nucleoplasm"/>
    <property type="evidence" value="ECO:0007669"/>
    <property type="project" value="UniProtKB-SubCell"/>
</dbReference>
<dbReference type="Proteomes" id="UP000036403">
    <property type="component" value="Unassembled WGS sequence"/>
</dbReference>
<keyword evidence="8 12" id="KW-0238">DNA-binding</keyword>
<proteinExistence type="inferred from homology"/>
<feature type="non-terminal residue" evidence="14">
    <location>
        <position position="173"/>
    </location>
</feature>
<dbReference type="EMBL" id="LBMM01008966">
    <property type="protein sequence ID" value="KMQ88497.1"/>
    <property type="molecule type" value="Genomic_DNA"/>
</dbReference>
<dbReference type="GO" id="GO:0003743">
    <property type="term" value="F:translation initiation factor activity"/>
    <property type="evidence" value="ECO:0007669"/>
    <property type="project" value="UniProtKB-KW"/>
</dbReference>
<dbReference type="GO" id="GO:0008270">
    <property type="term" value="F:zinc ion binding"/>
    <property type="evidence" value="ECO:0007669"/>
    <property type="project" value="UniProtKB-KW"/>
</dbReference>
<gene>
    <name evidence="14" type="ORF">RF55_12003</name>
</gene>
<dbReference type="PANTHER" id="PTHR46600">
    <property type="entry name" value="THAP DOMAIN-CONTAINING"/>
    <property type="match status" value="1"/>
</dbReference>
<dbReference type="InterPro" id="IPR026516">
    <property type="entry name" value="THAP1/10"/>
</dbReference>
<comment type="similarity">
    <text evidence="2">Belongs to the THAP1 family.</text>
</comment>
<evidence type="ECO:0000313" key="15">
    <source>
        <dbReference type="Proteomes" id="UP000036403"/>
    </source>
</evidence>
<dbReference type="Pfam" id="PF05485">
    <property type="entry name" value="THAP"/>
    <property type="match status" value="1"/>
</dbReference>
<evidence type="ECO:0000256" key="11">
    <source>
        <dbReference type="ARBA" id="ARBA00023306"/>
    </source>
</evidence>
<evidence type="ECO:0000256" key="1">
    <source>
        <dbReference type="ARBA" id="ARBA00004642"/>
    </source>
</evidence>